<dbReference type="InterPro" id="IPR007330">
    <property type="entry name" value="MIT_dom"/>
</dbReference>
<evidence type="ECO:0000313" key="3">
    <source>
        <dbReference type="EMBL" id="KAK3256278.1"/>
    </source>
</evidence>
<dbReference type="SUPFAM" id="SSF116846">
    <property type="entry name" value="MIT domain"/>
    <property type="match status" value="1"/>
</dbReference>
<dbReference type="SMART" id="SM00745">
    <property type="entry name" value="MIT"/>
    <property type="match status" value="1"/>
</dbReference>
<dbReference type="Gene3D" id="1.20.58.80">
    <property type="entry name" value="Phosphotransferase system, lactose/cellobiose-type IIA subunit"/>
    <property type="match status" value="1"/>
</dbReference>
<dbReference type="InterPro" id="IPR036181">
    <property type="entry name" value="MIT_dom_sf"/>
</dbReference>
<organism evidence="3 4">
    <name type="scientific">Cymbomonas tetramitiformis</name>
    <dbReference type="NCBI Taxonomy" id="36881"/>
    <lineage>
        <taxon>Eukaryota</taxon>
        <taxon>Viridiplantae</taxon>
        <taxon>Chlorophyta</taxon>
        <taxon>Pyramimonadophyceae</taxon>
        <taxon>Pyramimonadales</taxon>
        <taxon>Pyramimonadaceae</taxon>
        <taxon>Cymbomonas</taxon>
    </lineage>
</organism>
<feature type="region of interest" description="Disordered" evidence="1">
    <location>
        <begin position="229"/>
        <end position="251"/>
    </location>
</feature>
<protein>
    <recommendedName>
        <fullName evidence="2">MIT domain-containing protein</fullName>
    </recommendedName>
</protein>
<evidence type="ECO:0000259" key="2">
    <source>
        <dbReference type="SMART" id="SM00745"/>
    </source>
</evidence>
<sequence>MPNKQAVQYAGQAVEADQAGKFPEAITLYTKAADLIEADSPSSQDRQVAANYRKRAQELQAKSQTQQMKNMQASAQMASTGMAVAGQANEAVESAGGMKTMAATAAVGAAVGLAVAGPMVAMAGAATAAYCTTRNDSVGDVARGTGAAAASTFDAAKKFNDEHNITGQAYDAAKAGVAKAQEVDKQYKITEKVTEGVATAAAKAKELDEKHDITKKVGSAISSGLSSITKAMQNTSTDSSSNTGSLPPVPK</sequence>
<evidence type="ECO:0000256" key="1">
    <source>
        <dbReference type="SAM" id="MobiDB-lite"/>
    </source>
</evidence>
<accession>A0AAE0KPT8</accession>
<reference evidence="3 4" key="1">
    <citation type="journal article" date="2015" name="Genome Biol. Evol.">
        <title>Comparative Genomics of a Bacterivorous Green Alga Reveals Evolutionary Causalities and Consequences of Phago-Mixotrophic Mode of Nutrition.</title>
        <authorList>
            <person name="Burns J.A."/>
            <person name="Paasch A."/>
            <person name="Narechania A."/>
            <person name="Kim E."/>
        </authorList>
    </citation>
    <scope>NUCLEOTIDE SEQUENCE [LARGE SCALE GENOMIC DNA]</scope>
    <source>
        <strain evidence="3 4">PLY_AMNH</strain>
    </source>
</reference>
<proteinExistence type="predicted"/>
<dbReference type="Proteomes" id="UP001190700">
    <property type="component" value="Unassembled WGS sequence"/>
</dbReference>
<dbReference type="AlphaFoldDB" id="A0AAE0KPT8"/>
<gene>
    <name evidence="3" type="ORF">CYMTET_34578</name>
</gene>
<evidence type="ECO:0000313" key="4">
    <source>
        <dbReference type="Proteomes" id="UP001190700"/>
    </source>
</evidence>
<comment type="caution">
    <text evidence="3">The sequence shown here is derived from an EMBL/GenBank/DDBJ whole genome shotgun (WGS) entry which is preliminary data.</text>
</comment>
<keyword evidence="4" id="KW-1185">Reference proteome</keyword>
<name>A0AAE0KPT8_9CHLO</name>
<feature type="domain" description="MIT" evidence="2">
    <location>
        <begin position="1"/>
        <end position="69"/>
    </location>
</feature>
<dbReference type="EMBL" id="LGRX02021806">
    <property type="protein sequence ID" value="KAK3256278.1"/>
    <property type="molecule type" value="Genomic_DNA"/>
</dbReference>
<feature type="compositionally biased region" description="Low complexity" evidence="1">
    <location>
        <begin position="234"/>
        <end position="245"/>
    </location>
</feature>